<protein>
    <submittedName>
        <fullName evidence="2">Uncharacterized protein</fullName>
    </submittedName>
</protein>
<dbReference type="AlphaFoldDB" id="A0A0F8WXP9"/>
<sequence>MAEENGEEKKGEEKVDFEKLNEAIKGMPEGVQNAMKAAIKEASGDARVAAAAAAKAAEDNAEDDPDPEVDVERLSRAELVSHINRSLDKTIAKALKPVLDRLESTTTDAETDRVKREFEKAKDSHSDFMEWKDEMRDIITAHPDLSAERIYRLARSENPEKAKEIDDKIKEDKDKEDGGSNVTPMRAFGGLRSTSGKSVENDGKKQPKD</sequence>
<organism evidence="2">
    <name type="scientific">marine sediment metagenome</name>
    <dbReference type="NCBI Taxonomy" id="412755"/>
    <lineage>
        <taxon>unclassified sequences</taxon>
        <taxon>metagenomes</taxon>
        <taxon>ecological metagenomes</taxon>
    </lineage>
</organism>
<feature type="non-terminal residue" evidence="2">
    <location>
        <position position="209"/>
    </location>
</feature>
<feature type="region of interest" description="Disordered" evidence="1">
    <location>
        <begin position="153"/>
        <end position="209"/>
    </location>
</feature>
<name>A0A0F8WXP9_9ZZZZ</name>
<evidence type="ECO:0000313" key="2">
    <source>
        <dbReference type="EMBL" id="KKK61627.1"/>
    </source>
</evidence>
<comment type="caution">
    <text evidence="2">The sequence shown here is derived from an EMBL/GenBank/DDBJ whole genome shotgun (WGS) entry which is preliminary data.</text>
</comment>
<dbReference type="EMBL" id="LAZR01062387">
    <property type="protein sequence ID" value="KKK61627.1"/>
    <property type="molecule type" value="Genomic_DNA"/>
</dbReference>
<evidence type="ECO:0000256" key="1">
    <source>
        <dbReference type="SAM" id="MobiDB-lite"/>
    </source>
</evidence>
<feature type="compositionally biased region" description="Basic and acidic residues" evidence="1">
    <location>
        <begin position="153"/>
        <end position="178"/>
    </location>
</feature>
<gene>
    <name evidence="2" type="ORF">LCGC14_3012450</name>
</gene>
<proteinExistence type="predicted"/>
<feature type="compositionally biased region" description="Basic and acidic residues" evidence="1">
    <location>
        <begin position="199"/>
        <end position="209"/>
    </location>
</feature>
<accession>A0A0F8WXP9</accession>
<reference evidence="2" key="1">
    <citation type="journal article" date="2015" name="Nature">
        <title>Complex archaea that bridge the gap between prokaryotes and eukaryotes.</title>
        <authorList>
            <person name="Spang A."/>
            <person name="Saw J.H."/>
            <person name="Jorgensen S.L."/>
            <person name="Zaremba-Niedzwiedzka K."/>
            <person name="Martijn J."/>
            <person name="Lind A.E."/>
            <person name="van Eijk R."/>
            <person name="Schleper C."/>
            <person name="Guy L."/>
            <person name="Ettema T.J."/>
        </authorList>
    </citation>
    <scope>NUCLEOTIDE SEQUENCE</scope>
</reference>